<feature type="domain" description="Ig-like" evidence="7">
    <location>
        <begin position="404"/>
        <end position="475"/>
    </location>
</feature>
<dbReference type="InterPro" id="IPR003961">
    <property type="entry name" value="FN3_dom"/>
</dbReference>
<organism evidence="9 10">
    <name type="scientific">Folsomia candida</name>
    <name type="common">Springtail</name>
    <dbReference type="NCBI Taxonomy" id="158441"/>
    <lineage>
        <taxon>Eukaryota</taxon>
        <taxon>Metazoa</taxon>
        <taxon>Ecdysozoa</taxon>
        <taxon>Arthropoda</taxon>
        <taxon>Hexapoda</taxon>
        <taxon>Collembola</taxon>
        <taxon>Entomobryomorpha</taxon>
        <taxon>Isotomoidea</taxon>
        <taxon>Isotomidae</taxon>
        <taxon>Proisotominae</taxon>
        <taxon>Folsomia</taxon>
    </lineage>
</organism>
<dbReference type="CDD" id="cd00096">
    <property type="entry name" value="Ig"/>
    <property type="match status" value="1"/>
</dbReference>
<dbReference type="InterPro" id="IPR013783">
    <property type="entry name" value="Ig-like_fold"/>
</dbReference>
<dbReference type="SUPFAM" id="SSF49265">
    <property type="entry name" value="Fibronectin type III"/>
    <property type="match status" value="1"/>
</dbReference>
<feature type="domain" description="Fibronectin type-III" evidence="8">
    <location>
        <begin position="736"/>
        <end position="834"/>
    </location>
</feature>
<feature type="region of interest" description="Disordered" evidence="4">
    <location>
        <begin position="1337"/>
        <end position="1365"/>
    </location>
</feature>
<feature type="signal peptide" evidence="6">
    <location>
        <begin position="1"/>
        <end position="44"/>
    </location>
</feature>
<evidence type="ECO:0000313" key="10">
    <source>
        <dbReference type="Proteomes" id="UP000198287"/>
    </source>
</evidence>
<name>A0A226ERV3_FOLCA</name>
<gene>
    <name evidence="9" type="ORF">Fcan01_05716</name>
</gene>
<dbReference type="SMART" id="SM00060">
    <property type="entry name" value="FN3"/>
    <property type="match status" value="2"/>
</dbReference>
<feature type="compositionally biased region" description="Gly residues" evidence="4">
    <location>
        <begin position="1211"/>
        <end position="1229"/>
    </location>
</feature>
<dbReference type="CDD" id="cd00063">
    <property type="entry name" value="FN3"/>
    <property type="match status" value="2"/>
</dbReference>
<dbReference type="Gene3D" id="2.60.40.10">
    <property type="entry name" value="Immunoglobulins"/>
    <property type="match status" value="7"/>
</dbReference>
<dbReference type="InterPro" id="IPR003599">
    <property type="entry name" value="Ig_sub"/>
</dbReference>
<keyword evidence="3" id="KW-0393">Immunoglobulin domain</keyword>
<keyword evidence="1" id="KW-0677">Repeat</keyword>
<dbReference type="FunFam" id="2.60.40.10:FF:000830">
    <property type="entry name" value="Turtle, isoform F"/>
    <property type="match status" value="1"/>
</dbReference>
<dbReference type="InterPro" id="IPR003598">
    <property type="entry name" value="Ig_sub2"/>
</dbReference>
<dbReference type="Pfam" id="PF13927">
    <property type="entry name" value="Ig_3"/>
    <property type="match status" value="2"/>
</dbReference>
<dbReference type="PROSITE" id="PS50835">
    <property type="entry name" value="IG_LIKE"/>
    <property type="match status" value="5"/>
</dbReference>
<dbReference type="GO" id="GO:0009653">
    <property type="term" value="P:anatomical structure morphogenesis"/>
    <property type="evidence" value="ECO:0007669"/>
    <property type="project" value="UniProtKB-ARBA"/>
</dbReference>
<keyword evidence="5" id="KW-0812">Transmembrane</keyword>
<feature type="transmembrane region" description="Helical" evidence="5">
    <location>
        <begin position="839"/>
        <end position="862"/>
    </location>
</feature>
<dbReference type="SMART" id="SM00409">
    <property type="entry name" value="IG"/>
    <property type="match status" value="5"/>
</dbReference>
<evidence type="ECO:0000256" key="6">
    <source>
        <dbReference type="SAM" id="SignalP"/>
    </source>
</evidence>
<evidence type="ECO:0000256" key="5">
    <source>
        <dbReference type="SAM" id="Phobius"/>
    </source>
</evidence>
<accession>A0A226ERV3</accession>
<sequence length="1393" mass="154572">MVLWKGRLLPLLFPLRKNGRLRLMLNPVLVAVVLLCSLEGCCESNSEDTLGSVYGSLVAGNGGGSNGDDWAPFGIPPDAEYITAMIGESIVFNCHVEFPDNYPVPYIVQWDKKGVDIPIHIWYDGYPTHSGEGYEGRVARVNPNSSYGLASLNLTTIRESDRGWYNCKVYFLNRSPPPSNNKNVTGSWYHLDVHAPPRFVHTSDDTVYTKIGKNIILHCRAEGTPPPEIVWYKDSDPVQPSVTISIVNEGTELRISQIKNSDVSDYLCLARNQEGRIHHTIRVLIAGSAVIITPPNNMTKVDGEKAIFPCEWRANPSNSTVIWYRDGIPTRQISSLESRIETPSEGSLIISPVHMDDSGFYECRVSNGIGETQSAVAYLNVEYAAQVTYTPTVQYLPHRLSGVVRCYIQANPPIQFVMWTRDKHLLEPYETDGFAVMSNGSLLIDRVKESHQGMYTCTPYNVHGTKGSSLPMQVIVKEPPKFEITPDPLYQRKLGSSLEIPCTAIAPNGTTSPLITWQRQKDGQPLPRDRVRVVEGSLMLDNLHQTDYGEYECVASNEVATLLTSTKVIVEGTRPHAPFNISATSAVFTVTLNWLPGYSGGPDFRQNYVVWYRLLGESKWETVPVTPPGSTRITIRNLSPGKTYQFQIIGNNELGEGHPSEIVNVTTKGVDTILNTTTEPPKPVVNGPVVPNTKSPMTSPISDILDYSIMITFPSDEYGSTYIPILLRPQGPKPGAPHNLTILETPETFSVVVMWAPPADMHVAVAYYQIQYRSGDVPQWKTLNKDKIIPPVSSYTVKTRRFKEGETYVFRVVAFTATSEASNSEEISHKIQPKDTQRAIMAGLVGGILFFIVAIILAVCAVKICNRRKRRKQEKAYNMVACRLTDARNGGQIPAQPQVPPKTNGVGPARDVTLLLKRAYRWVGRGVGLSIIRTIRLLDPPYILSRSTSRGISMSRPQSISSITLSLDDTGRPHVTQRHHYSPSILQHGLKTSRVVLPWGKGSIILPDVVDESSSDDGGFLAPRPLRYFPRSTSRRYNLLPGSFVPSSSVIRPELLIPRPFASSPLPSRSSSYFGPTTTADLTTLSSVSRFPVLVQIHHDPTGSHQPPYFWKTATTGRFHPQHLPGDPTPPPWEAERIRDNLARDLEYLERQVPPFLRRPSHPSLTTGQELSSSGHLEKSSSSSRFQGFQDRSTSSGFQSASKTTSTLPSGGTGSSGVGTGLGSGGSGGEIMLRPGMLPSSPLRDESLHHMIDIFSGQMIPQVPIRTLPPRTYENWPRRESTPPIYTMARSPSFDIDEATRGVTVTVPVSEASPGQRTLMDMSVDDPYEFDPVIPDTSPEIAYPQPSSTASTSRFKRGRDREQDMDMERRVAAMKEEFFEYRRRQKKRMESEC</sequence>
<dbReference type="PANTHER" id="PTHR44170">
    <property type="entry name" value="PROTEIN SIDEKICK"/>
    <property type="match status" value="1"/>
</dbReference>
<proteinExistence type="predicted"/>
<dbReference type="InterPro" id="IPR007110">
    <property type="entry name" value="Ig-like_dom"/>
</dbReference>
<evidence type="ECO:0000256" key="4">
    <source>
        <dbReference type="SAM" id="MobiDB-lite"/>
    </source>
</evidence>
<dbReference type="OrthoDB" id="6234674at2759"/>
<protein>
    <submittedName>
        <fullName evidence="9">Protein turtle</fullName>
    </submittedName>
</protein>
<dbReference type="PROSITE" id="PS50853">
    <property type="entry name" value="FN3"/>
    <property type="match status" value="2"/>
</dbReference>
<dbReference type="FunFam" id="2.60.40.10:FF:000107">
    <property type="entry name" value="Myosin, light chain kinase a"/>
    <property type="match status" value="1"/>
</dbReference>
<feature type="domain" description="Fibronectin type-III" evidence="8">
    <location>
        <begin position="575"/>
        <end position="670"/>
    </location>
</feature>
<keyword evidence="6" id="KW-0732">Signal</keyword>
<feature type="domain" description="Ig-like" evidence="7">
    <location>
        <begin position="288"/>
        <end position="377"/>
    </location>
</feature>
<dbReference type="InterPro" id="IPR036179">
    <property type="entry name" value="Ig-like_dom_sf"/>
</dbReference>
<comment type="caution">
    <text evidence="9">The sequence shown here is derived from an EMBL/GenBank/DDBJ whole genome shotgun (WGS) entry which is preliminary data.</text>
</comment>
<keyword evidence="2" id="KW-1015">Disulfide bond</keyword>
<feature type="compositionally biased region" description="Low complexity" evidence="4">
    <location>
        <begin position="1172"/>
        <end position="1184"/>
    </location>
</feature>
<evidence type="ECO:0000256" key="2">
    <source>
        <dbReference type="ARBA" id="ARBA00023157"/>
    </source>
</evidence>
<dbReference type="GO" id="GO:0030154">
    <property type="term" value="P:cell differentiation"/>
    <property type="evidence" value="ECO:0007669"/>
    <property type="project" value="UniProtKB-ARBA"/>
</dbReference>
<feature type="domain" description="Ig-like" evidence="7">
    <location>
        <begin position="197"/>
        <end position="284"/>
    </location>
</feature>
<reference evidence="9 10" key="1">
    <citation type="submission" date="2015-12" db="EMBL/GenBank/DDBJ databases">
        <title>The genome of Folsomia candida.</title>
        <authorList>
            <person name="Faddeeva A."/>
            <person name="Derks M.F."/>
            <person name="Anvar Y."/>
            <person name="Smit S."/>
            <person name="Van Straalen N."/>
            <person name="Roelofs D."/>
        </authorList>
    </citation>
    <scope>NUCLEOTIDE SEQUENCE [LARGE SCALE GENOMIC DNA]</scope>
    <source>
        <strain evidence="9 10">VU population</strain>
        <tissue evidence="9">Whole body</tissue>
    </source>
</reference>
<feature type="chain" id="PRO_5012240277" evidence="6">
    <location>
        <begin position="45"/>
        <end position="1393"/>
    </location>
</feature>
<feature type="compositionally biased region" description="Polar residues" evidence="4">
    <location>
        <begin position="1185"/>
        <end position="1203"/>
    </location>
</feature>
<dbReference type="STRING" id="158441.A0A226ERV3"/>
<dbReference type="SUPFAM" id="SSF48726">
    <property type="entry name" value="Immunoglobulin"/>
    <property type="match status" value="5"/>
</dbReference>
<evidence type="ECO:0000259" key="7">
    <source>
        <dbReference type="PROSITE" id="PS50835"/>
    </source>
</evidence>
<feature type="domain" description="Ig-like" evidence="7">
    <location>
        <begin position="77"/>
        <end position="185"/>
    </location>
</feature>
<evidence type="ECO:0000259" key="8">
    <source>
        <dbReference type="PROSITE" id="PS50853"/>
    </source>
</evidence>
<dbReference type="Proteomes" id="UP000198287">
    <property type="component" value="Unassembled WGS sequence"/>
</dbReference>
<dbReference type="Pfam" id="PF00041">
    <property type="entry name" value="fn3"/>
    <property type="match status" value="2"/>
</dbReference>
<keyword evidence="5" id="KW-0472">Membrane</keyword>
<evidence type="ECO:0000256" key="1">
    <source>
        <dbReference type="ARBA" id="ARBA00022737"/>
    </source>
</evidence>
<evidence type="ECO:0000313" key="9">
    <source>
        <dbReference type="EMBL" id="OXA59980.1"/>
    </source>
</evidence>
<dbReference type="PANTHER" id="PTHR44170:SF32">
    <property type="entry name" value="PROTEIN TURTLE-LIKE PROTEIN"/>
    <property type="match status" value="1"/>
</dbReference>
<feature type="domain" description="Ig-like" evidence="7">
    <location>
        <begin position="480"/>
        <end position="570"/>
    </location>
</feature>
<keyword evidence="5" id="KW-1133">Transmembrane helix</keyword>
<dbReference type="EMBL" id="LNIX01000002">
    <property type="protein sequence ID" value="OXA59980.1"/>
    <property type="molecule type" value="Genomic_DNA"/>
</dbReference>
<feature type="region of interest" description="Disordered" evidence="4">
    <location>
        <begin position="1116"/>
        <end position="1135"/>
    </location>
</feature>
<dbReference type="GO" id="GO:0098609">
    <property type="term" value="P:cell-cell adhesion"/>
    <property type="evidence" value="ECO:0007669"/>
    <property type="project" value="TreeGrafter"/>
</dbReference>
<dbReference type="SMART" id="SM00408">
    <property type="entry name" value="IGc2"/>
    <property type="match status" value="4"/>
</dbReference>
<dbReference type="InterPro" id="IPR013098">
    <property type="entry name" value="Ig_I-set"/>
</dbReference>
<dbReference type="Pfam" id="PF13895">
    <property type="entry name" value="Ig_2"/>
    <property type="match status" value="1"/>
</dbReference>
<dbReference type="InterPro" id="IPR036116">
    <property type="entry name" value="FN3_sf"/>
</dbReference>
<evidence type="ECO:0000256" key="3">
    <source>
        <dbReference type="ARBA" id="ARBA00023319"/>
    </source>
</evidence>
<feature type="region of interest" description="Disordered" evidence="4">
    <location>
        <begin position="1153"/>
        <end position="1241"/>
    </location>
</feature>
<dbReference type="Pfam" id="PF07679">
    <property type="entry name" value="I-set"/>
    <property type="match status" value="1"/>
</dbReference>
<keyword evidence="10" id="KW-1185">Reference proteome</keyword>